<proteinExistence type="predicted"/>
<evidence type="ECO:0000313" key="4">
    <source>
        <dbReference type="EMBL" id="CAI4211680.1"/>
    </source>
</evidence>
<dbReference type="InterPro" id="IPR043837">
    <property type="entry name" value="Mtf2-like_C"/>
</dbReference>
<name>A0A9P1GXF3_9PEZI</name>
<comment type="caution">
    <text evidence="4">The sequence shown here is derived from an EMBL/GenBank/DDBJ whole genome shotgun (WGS) entry which is preliminary data.</text>
</comment>
<dbReference type="PANTHER" id="PTHR39468">
    <property type="entry name" value="CHROMOSOME 7, WHOLE GENOME SHOTGUN SEQUENCE"/>
    <property type="match status" value="1"/>
</dbReference>
<dbReference type="InterPro" id="IPR040009">
    <property type="entry name" value="Mtf2/C5D6.12-like"/>
</dbReference>
<dbReference type="AlphaFoldDB" id="A0A9P1GXF3"/>
<protein>
    <recommendedName>
        <fullName evidence="3">Mtf2-like C-terminal domain-containing protein</fullName>
    </recommendedName>
</protein>
<gene>
    <name evidence="4" type="ORF">PPNO1_LOCUS1455</name>
</gene>
<dbReference type="PANTHER" id="PTHR39468:SF1">
    <property type="entry name" value="MTF2-LIKE C-TERMINAL DOMAIN-CONTAINING PROTEIN"/>
    <property type="match status" value="1"/>
</dbReference>
<evidence type="ECO:0000259" key="3">
    <source>
        <dbReference type="Pfam" id="PF19189"/>
    </source>
</evidence>
<dbReference type="Proteomes" id="UP000838763">
    <property type="component" value="Unassembled WGS sequence"/>
</dbReference>
<evidence type="ECO:0000256" key="1">
    <source>
        <dbReference type="PROSITE-ProRule" id="PRU00708"/>
    </source>
</evidence>
<dbReference type="OrthoDB" id="2444174at2759"/>
<accession>A0A9P1GXF3</accession>
<keyword evidence="5" id="KW-1185">Reference proteome</keyword>
<feature type="domain" description="Mtf2-like C-terminal" evidence="3">
    <location>
        <begin position="262"/>
        <end position="360"/>
    </location>
</feature>
<dbReference type="PROSITE" id="PS51375">
    <property type="entry name" value="PPR"/>
    <property type="match status" value="1"/>
</dbReference>
<organism evidence="4 5">
    <name type="scientific">Parascedosporium putredinis</name>
    <dbReference type="NCBI Taxonomy" id="1442378"/>
    <lineage>
        <taxon>Eukaryota</taxon>
        <taxon>Fungi</taxon>
        <taxon>Dikarya</taxon>
        <taxon>Ascomycota</taxon>
        <taxon>Pezizomycotina</taxon>
        <taxon>Sordariomycetes</taxon>
        <taxon>Hypocreomycetidae</taxon>
        <taxon>Microascales</taxon>
        <taxon>Microascaceae</taxon>
        <taxon>Parascedosporium</taxon>
    </lineage>
</organism>
<dbReference type="Pfam" id="PF19189">
    <property type="entry name" value="Mtf2"/>
    <property type="match status" value="1"/>
</dbReference>
<dbReference type="EMBL" id="CALLCH030000002">
    <property type="protein sequence ID" value="CAI4211680.1"/>
    <property type="molecule type" value="Genomic_DNA"/>
</dbReference>
<feature type="repeat" description="PPR" evidence="1">
    <location>
        <begin position="308"/>
        <end position="343"/>
    </location>
</feature>
<feature type="region of interest" description="Disordered" evidence="2">
    <location>
        <begin position="32"/>
        <end position="71"/>
    </location>
</feature>
<sequence>MMNRAMSSTLLPFLYQTRTLRRAIQRPLRLSLSFSGPPHLQPQPRQPFRSAHSGPPRRPNRSADEESIPFEFGPDQADAAAAAARQKQRQTSTMTDAEKRVFDEIFGDITKRRRQFGNPLPGVVPSELTVQETTGKIRSVTLPGSAADVEEKEWTREEILAMYPPALRRAAESALGLQEDDDGGIAFDDGYAAELGDEHDDAGGAGIESGSDAEAVRGREDARAAERAALVALHRDEKARVVGAMQQCASDVALWQLMEREHGPLYSVHLLSGLRLLDRGFGKPSPLALAVLPRILELGMASYVLGVSTRFYNELMSIYWYRYGDTDEVMRLLREMERAGMSADGQTLRLLDVVVDALEGAEEYDSIMVSKLKKRRAWVLDCMRERAEELPL</sequence>
<feature type="region of interest" description="Disordered" evidence="2">
    <location>
        <begin position="77"/>
        <end position="96"/>
    </location>
</feature>
<dbReference type="GO" id="GO:0005739">
    <property type="term" value="C:mitochondrion"/>
    <property type="evidence" value="ECO:0007669"/>
    <property type="project" value="InterPro"/>
</dbReference>
<evidence type="ECO:0000313" key="5">
    <source>
        <dbReference type="Proteomes" id="UP000838763"/>
    </source>
</evidence>
<reference evidence="4" key="1">
    <citation type="submission" date="2022-11" db="EMBL/GenBank/DDBJ databases">
        <authorList>
            <person name="Scott C."/>
            <person name="Bruce N."/>
        </authorList>
    </citation>
    <scope>NUCLEOTIDE SEQUENCE</scope>
</reference>
<evidence type="ECO:0000256" key="2">
    <source>
        <dbReference type="SAM" id="MobiDB-lite"/>
    </source>
</evidence>
<dbReference type="InterPro" id="IPR002885">
    <property type="entry name" value="PPR_rpt"/>
</dbReference>
<feature type="region of interest" description="Disordered" evidence="2">
    <location>
        <begin position="197"/>
        <end position="219"/>
    </location>
</feature>